<dbReference type="EMBL" id="DSMG01000051">
    <property type="protein sequence ID" value="HDX30731.1"/>
    <property type="molecule type" value="Genomic_DNA"/>
</dbReference>
<comment type="caution">
    <text evidence="2">The sequence shown here is derived from an EMBL/GenBank/DDBJ whole genome shotgun (WGS) entry which is preliminary data.</text>
</comment>
<reference evidence="2" key="1">
    <citation type="journal article" date="2020" name="mSystems">
        <title>Genome- and Community-Level Interaction Insights into Carbon Utilization and Element Cycling Functions of Hydrothermarchaeota in Hydrothermal Sediment.</title>
        <authorList>
            <person name="Zhou Z."/>
            <person name="Liu Y."/>
            <person name="Xu W."/>
            <person name="Pan J."/>
            <person name="Luo Z.H."/>
            <person name="Li M."/>
        </authorList>
    </citation>
    <scope>NUCLEOTIDE SEQUENCE [LARGE SCALE GENOMIC DNA]</scope>
    <source>
        <strain evidence="2">SpSt-289</strain>
    </source>
</reference>
<evidence type="ECO:0000259" key="1">
    <source>
        <dbReference type="SMART" id="SM01007"/>
    </source>
</evidence>
<protein>
    <submittedName>
        <fullName evidence="2">Class II aldolase/adducin family protein</fullName>
    </submittedName>
</protein>
<dbReference type="InterPro" id="IPR036409">
    <property type="entry name" value="Aldolase_II/adducin_N_sf"/>
</dbReference>
<accession>A0A7C1FSW3</accession>
<dbReference type="Pfam" id="PF00596">
    <property type="entry name" value="Aldolase_II"/>
    <property type="match status" value="1"/>
</dbReference>
<dbReference type="Gene3D" id="3.40.225.10">
    <property type="entry name" value="Class II aldolase/adducin N-terminal domain"/>
    <property type="match status" value="1"/>
</dbReference>
<dbReference type="SUPFAM" id="SSF53639">
    <property type="entry name" value="AraD/HMP-PK domain-like"/>
    <property type="match status" value="1"/>
</dbReference>
<feature type="domain" description="Class II aldolase/adducin N-terminal" evidence="1">
    <location>
        <begin position="33"/>
        <end position="214"/>
    </location>
</feature>
<dbReference type="InterPro" id="IPR001303">
    <property type="entry name" value="Aldolase_II/adducin_N"/>
</dbReference>
<proteinExistence type="predicted"/>
<gene>
    <name evidence="2" type="ORF">ENQ20_04470</name>
</gene>
<sequence>MSTQEGVIKYRCDFTPAPPLPYEELRELNVWRRLMFLTRLIGQDPDRYGGYGYGNISRRLDATARSEGQHPFIITGSQTGGKPELGPEDYVVVTACYPDENRLVARGPIKPSSESLTHGTVYALDERILWVLHAHSPEIWHHAEQLGIPITANVPYGSPEMAAEVRRLFAESELPQKRIFVMAGHEDGVVTFGHTAEETCFTMLSYLARAMQLNERSN</sequence>
<name>A0A7C1FSW3_9CHLR</name>
<organism evidence="2">
    <name type="scientific">Caldilinea aerophila</name>
    <dbReference type="NCBI Taxonomy" id="133453"/>
    <lineage>
        <taxon>Bacteria</taxon>
        <taxon>Bacillati</taxon>
        <taxon>Chloroflexota</taxon>
        <taxon>Caldilineae</taxon>
        <taxon>Caldilineales</taxon>
        <taxon>Caldilineaceae</taxon>
        <taxon>Caldilinea</taxon>
    </lineage>
</organism>
<dbReference type="AlphaFoldDB" id="A0A7C1FSW3"/>
<dbReference type="SMART" id="SM01007">
    <property type="entry name" value="Aldolase_II"/>
    <property type="match status" value="1"/>
</dbReference>
<evidence type="ECO:0000313" key="2">
    <source>
        <dbReference type="EMBL" id="HDX30731.1"/>
    </source>
</evidence>